<feature type="transmembrane region" description="Helical" evidence="6">
    <location>
        <begin position="289"/>
        <end position="308"/>
    </location>
</feature>
<dbReference type="Gene3D" id="3.60.15.10">
    <property type="entry name" value="Ribonuclease Z/Hydroxyacylglutathione hydrolase-like"/>
    <property type="match status" value="1"/>
</dbReference>
<evidence type="ECO:0000256" key="3">
    <source>
        <dbReference type="ARBA" id="ARBA00022692"/>
    </source>
</evidence>
<dbReference type="GO" id="GO:0005886">
    <property type="term" value="C:plasma membrane"/>
    <property type="evidence" value="ECO:0007669"/>
    <property type="project" value="UniProtKB-SubCell"/>
</dbReference>
<dbReference type="Pfam" id="PF03772">
    <property type="entry name" value="Competence"/>
    <property type="match status" value="1"/>
</dbReference>
<feature type="domain" description="Metallo-beta-lactamase" evidence="7">
    <location>
        <begin position="508"/>
        <end position="685"/>
    </location>
</feature>
<dbReference type="OrthoDB" id="9761531at2"/>
<evidence type="ECO:0000313" key="9">
    <source>
        <dbReference type="Proteomes" id="UP000242469"/>
    </source>
</evidence>
<comment type="subcellular location">
    <subcellularLocation>
        <location evidence="1">Cell membrane</location>
        <topology evidence="1">Multi-pass membrane protein</topology>
    </subcellularLocation>
</comment>
<dbReference type="InterPro" id="IPR004797">
    <property type="entry name" value="Competence_ComEC/Rec2"/>
</dbReference>
<dbReference type="PANTHER" id="PTHR30619">
    <property type="entry name" value="DNA INTERNALIZATION/COMPETENCE PROTEIN COMEC/REC2"/>
    <property type="match status" value="1"/>
</dbReference>
<dbReference type="Pfam" id="PF13567">
    <property type="entry name" value="DUF4131"/>
    <property type="match status" value="1"/>
</dbReference>
<feature type="transmembrane region" description="Helical" evidence="6">
    <location>
        <begin position="365"/>
        <end position="383"/>
    </location>
</feature>
<accession>A0A1H4B704</accession>
<feature type="transmembrane region" description="Helical" evidence="6">
    <location>
        <begin position="315"/>
        <end position="345"/>
    </location>
</feature>
<keyword evidence="9" id="KW-1185">Reference proteome</keyword>
<evidence type="ECO:0000256" key="2">
    <source>
        <dbReference type="ARBA" id="ARBA00022475"/>
    </source>
</evidence>
<feature type="transmembrane region" description="Helical" evidence="6">
    <location>
        <begin position="223"/>
        <end position="243"/>
    </location>
</feature>
<dbReference type="GO" id="GO:0030420">
    <property type="term" value="P:establishment of competence for transformation"/>
    <property type="evidence" value="ECO:0007669"/>
    <property type="project" value="InterPro"/>
</dbReference>
<dbReference type="RefSeq" id="WP_091824344.1">
    <property type="nucleotide sequence ID" value="NZ_FNRJ01000003.1"/>
</dbReference>
<dbReference type="InterPro" id="IPR036866">
    <property type="entry name" value="RibonucZ/Hydroxyglut_hydro"/>
</dbReference>
<dbReference type="SUPFAM" id="SSF56281">
    <property type="entry name" value="Metallo-hydrolase/oxidoreductase"/>
    <property type="match status" value="1"/>
</dbReference>
<keyword evidence="2" id="KW-1003">Cell membrane</keyword>
<dbReference type="Proteomes" id="UP000242469">
    <property type="component" value="Unassembled WGS sequence"/>
</dbReference>
<protein>
    <submittedName>
        <fullName evidence="8">Competence protein ComEC</fullName>
    </submittedName>
</protein>
<dbReference type="STRING" id="1122198.SAMN02745729_103195"/>
<dbReference type="InterPro" id="IPR035681">
    <property type="entry name" value="ComA-like_MBL"/>
</dbReference>
<keyword evidence="3 6" id="KW-0812">Transmembrane</keyword>
<dbReference type="InterPro" id="IPR001279">
    <property type="entry name" value="Metallo-B-lactamas"/>
</dbReference>
<dbReference type="EMBL" id="FNRJ01000003">
    <property type="protein sequence ID" value="SEA43887.1"/>
    <property type="molecule type" value="Genomic_DNA"/>
</dbReference>
<dbReference type="AlphaFoldDB" id="A0A1H4B704"/>
<sequence>MIAYIGGILTVALLPSLTYAALLALLLLLLRFKRLRQSLLFYLLGVAVAAIWGAWQLHHRLPSSPQAQDLQISGLVDSLVQHDDQRQVFELAVLTVESDLPTHQRLRRIRLSVYHTDIRFGFGDEIKAVIRLRAPRGLHNPEARDTERYYLASGLDARGYIRTLVKHKPAESFGVGVVRMRVKNWLHEQFEPQAANTLSALIIGDRTGLDDQHWEWLRRTGTAHLLVVSGLHIAVMATLGWLFGRLIAVPLQLCGWMGCSRWLPTAAALLLATLYAALAGWGLPVQRAWLMLVVFLLGNWQLLSLSGWQRLKLSLLVIVSVQPLAILEPGLWLSFGAVALILWQLQQRRQQPLSCVWLRLPGEWWRLQLTLFAGMSLVMVMNFNQLSPAGIVMNLIAVPWISATIWALPVLLLLVLQWPDAATLLNWNLEMIWGLLQWAAQIPGLLLQVGRPSLTLLVLAILGSAIILLPLPFRIRAIALLPCLPLLVQPVSQPSRGHFNAWVFDVGQGQAILIETAEGRLLYDTGPGFGNGRSAFAYTVEPYLRSQARPELEWVVVSHADADHSGGFAALRQGYAIGTLLGGEELPNAQVQECRSGSWQIGNISFTLLDPFGDYADLSSNDRSCVLRVSNGRCSLLLTGDLSQSGEYRLLSSGKVEPVTWLVAGHHGSRDSTAGALLDYAMPEHVVISAGNGNRFGHPHADVIERIENRDIPWSSTARQGALLLKADSDSCSVISHRELKKRYWTAG</sequence>
<evidence type="ECO:0000259" key="7">
    <source>
        <dbReference type="SMART" id="SM00849"/>
    </source>
</evidence>
<dbReference type="InterPro" id="IPR004477">
    <property type="entry name" value="ComEC_N"/>
</dbReference>
<dbReference type="PANTHER" id="PTHR30619:SF1">
    <property type="entry name" value="RECOMBINATION PROTEIN 2"/>
    <property type="match status" value="1"/>
</dbReference>
<keyword evidence="4 6" id="KW-1133">Transmembrane helix</keyword>
<feature type="transmembrane region" description="Helical" evidence="6">
    <location>
        <begin position="263"/>
        <end position="283"/>
    </location>
</feature>
<name>A0A1H4B704_9GAMM</name>
<dbReference type="InterPro" id="IPR025405">
    <property type="entry name" value="DUF4131"/>
</dbReference>
<dbReference type="CDD" id="cd07731">
    <property type="entry name" value="ComA-like_MBL-fold"/>
    <property type="match status" value="1"/>
</dbReference>
<feature type="transmembrane region" description="Helical" evidence="6">
    <location>
        <begin position="395"/>
        <end position="419"/>
    </location>
</feature>
<gene>
    <name evidence="8" type="ORF">SAMN02745729_103195</name>
</gene>
<dbReference type="InterPro" id="IPR052159">
    <property type="entry name" value="Competence_DNA_uptake"/>
</dbReference>
<keyword evidence="5 6" id="KW-0472">Membrane</keyword>
<dbReference type="NCBIfam" id="TIGR00360">
    <property type="entry name" value="ComEC_N-term"/>
    <property type="match status" value="1"/>
</dbReference>
<feature type="transmembrane region" description="Helical" evidence="6">
    <location>
        <begin position="39"/>
        <end position="55"/>
    </location>
</feature>
<evidence type="ECO:0000256" key="4">
    <source>
        <dbReference type="ARBA" id="ARBA00022989"/>
    </source>
</evidence>
<evidence type="ECO:0000313" key="8">
    <source>
        <dbReference type="EMBL" id="SEA43887.1"/>
    </source>
</evidence>
<reference evidence="9" key="1">
    <citation type="submission" date="2016-10" db="EMBL/GenBank/DDBJ databases">
        <authorList>
            <person name="Varghese N."/>
            <person name="Submissions S."/>
        </authorList>
    </citation>
    <scope>NUCLEOTIDE SEQUENCE [LARGE SCALE GENOMIC DNA]</scope>
    <source>
        <strain evidence="9">DSM 11526</strain>
    </source>
</reference>
<dbReference type="NCBIfam" id="TIGR00361">
    <property type="entry name" value="ComEC_Rec2"/>
    <property type="match status" value="1"/>
</dbReference>
<evidence type="ECO:0000256" key="5">
    <source>
        <dbReference type="ARBA" id="ARBA00023136"/>
    </source>
</evidence>
<evidence type="ECO:0000256" key="1">
    <source>
        <dbReference type="ARBA" id="ARBA00004651"/>
    </source>
</evidence>
<dbReference type="Pfam" id="PF00753">
    <property type="entry name" value="Lactamase_B"/>
    <property type="match status" value="1"/>
</dbReference>
<organism evidence="8 9">
    <name type="scientific">Marinobacterium iners DSM 11526</name>
    <dbReference type="NCBI Taxonomy" id="1122198"/>
    <lineage>
        <taxon>Bacteria</taxon>
        <taxon>Pseudomonadati</taxon>
        <taxon>Pseudomonadota</taxon>
        <taxon>Gammaproteobacteria</taxon>
        <taxon>Oceanospirillales</taxon>
        <taxon>Oceanospirillaceae</taxon>
        <taxon>Marinobacterium</taxon>
    </lineage>
</organism>
<feature type="transmembrane region" description="Helical" evidence="6">
    <location>
        <begin position="6"/>
        <end position="30"/>
    </location>
</feature>
<evidence type="ECO:0000256" key="6">
    <source>
        <dbReference type="SAM" id="Phobius"/>
    </source>
</evidence>
<proteinExistence type="predicted"/>
<dbReference type="SMART" id="SM00849">
    <property type="entry name" value="Lactamase_B"/>
    <property type="match status" value="1"/>
</dbReference>
<feature type="transmembrane region" description="Helical" evidence="6">
    <location>
        <begin position="454"/>
        <end position="473"/>
    </location>
</feature>